<reference evidence="2" key="1">
    <citation type="journal article" date="2014" name="Front. Microbiol.">
        <title>High frequency of phylogenetically diverse reductive dehalogenase-homologous genes in deep subseafloor sedimentary metagenomes.</title>
        <authorList>
            <person name="Kawai M."/>
            <person name="Futagami T."/>
            <person name="Toyoda A."/>
            <person name="Takaki Y."/>
            <person name="Nishi S."/>
            <person name="Hori S."/>
            <person name="Arai W."/>
            <person name="Tsubouchi T."/>
            <person name="Morono Y."/>
            <person name="Uchiyama I."/>
            <person name="Ito T."/>
            <person name="Fujiyama A."/>
            <person name="Inagaki F."/>
            <person name="Takami H."/>
        </authorList>
    </citation>
    <scope>NUCLEOTIDE SEQUENCE</scope>
    <source>
        <strain evidence="2">Expedition CK06-06</strain>
    </source>
</reference>
<feature type="transmembrane region" description="Helical" evidence="1">
    <location>
        <begin position="257"/>
        <end position="285"/>
    </location>
</feature>
<keyword evidence="1" id="KW-1133">Transmembrane helix</keyword>
<protein>
    <recommendedName>
        <fullName evidence="3">DUF916 domain-containing protein</fullName>
    </recommendedName>
</protein>
<sequence>KQTSAQIPGEGLTISPPLKELTMAPGQSSTHKIKVTNPTNKVMEVYPVVYNFRAKDETGEPFFYPAEEEEAAFSLAHWISFRETKLALTPEQVVDFNYEIKVPENAEPGGHYGVVFFATQPPEISGDLNQVAIASMIGSLQLVKVPGEIIEQGNLKEFSTSKFFLKPPVDFVVRITNLGNVHFKPFGEAVIKNWRGKEVGEVVVNESKGNVLPESTRKFEQRWEPEIKAFYKIPIGRFKADLSLVYGDSKKALSGEVIFWIIPLWLIIVAAAVLLLVIVLTILLIKKKKKREEKYGLTKLKDNGKRVIIR</sequence>
<name>X1A3R7_9ZZZZ</name>
<keyword evidence="1" id="KW-0812">Transmembrane</keyword>
<evidence type="ECO:0000256" key="1">
    <source>
        <dbReference type="SAM" id="Phobius"/>
    </source>
</evidence>
<comment type="caution">
    <text evidence="2">The sequence shown here is derived from an EMBL/GenBank/DDBJ whole genome shotgun (WGS) entry which is preliminary data.</text>
</comment>
<feature type="non-terminal residue" evidence="2">
    <location>
        <position position="1"/>
    </location>
</feature>
<evidence type="ECO:0008006" key="3">
    <source>
        <dbReference type="Google" id="ProtNLM"/>
    </source>
</evidence>
<dbReference type="AlphaFoldDB" id="X1A3R7"/>
<organism evidence="2">
    <name type="scientific">marine sediment metagenome</name>
    <dbReference type="NCBI Taxonomy" id="412755"/>
    <lineage>
        <taxon>unclassified sequences</taxon>
        <taxon>metagenomes</taxon>
        <taxon>ecological metagenomes</taxon>
    </lineage>
</organism>
<dbReference type="EMBL" id="BART01007206">
    <property type="protein sequence ID" value="GAG54871.1"/>
    <property type="molecule type" value="Genomic_DNA"/>
</dbReference>
<evidence type="ECO:0000313" key="2">
    <source>
        <dbReference type="EMBL" id="GAG54871.1"/>
    </source>
</evidence>
<proteinExistence type="predicted"/>
<accession>X1A3R7</accession>
<gene>
    <name evidence="2" type="ORF">S01H4_16428</name>
</gene>
<keyword evidence="1" id="KW-0472">Membrane</keyword>